<sequence length="202" mass="22379">MPFPSFRAPLPVLAAAFLVAGAGTLQAGKPATHRMGCMVTNHSGHDVVLFATAVQPFQYWVLEPRHRFWFGHGAERESGPFPVREAFYLPLAHGNTVILDTDPDWDDRPFDATFKVFRRRDVDHYLSPELLAYGPGSADFGGLLQMTGLTSEQSRLALRYATGAPRLETSRAAVTPVTWFTGTDPEIAVRAENERAVVLVRR</sequence>
<organism evidence="2 3">
    <name type="scientific">Mesoterricola sediminis</name>
    <dbReference type="NCBI Taxonomy" id="2927980"/>
    <lineage>
        <taxon>Bacteria</taxon>
        <taxon>Pseudomonadati</taxon>
        <taxon>Acidobacteriota</taxon>
        <taxon>Holophagae</taxon>
        <taxon>Holophagales</taxon>
        <taxon>Holophagaceae</taxon>
        <taxon>Mesoterricola</taxon>
    </lineage>
</organism>
<gene>
    <name evidence="2" type="ORF">METESE_18800</name>
</gene>
<evidence type="ECO:0000313" key="3">
    <source>
        <dbReference type="Proteomes" id="UP001228113"/>
    </source>
</evidence>
<feature type="chain" id="PRO_5041430065" evidence="1">
    <location>
        <begin position="28"/>
        <end position="202"/>
    </location>
</feature>
<evidence type="ECO:0000256" key="1">
    <source>
        <dbReference type="SAM" id="SignalP"/>
    </source>
</evidence>
<accession>A0AA48GZJ4</accession>
<dbReference type="KEGG" id="msea:METESE_18800"/>
<reference evidence="2" key="1">
    <citation type="journal article" date="2023" name="Int. J. Syst. Evol. Microbiol.">
        <title>Mesoterricola silvestris gen. nov., sp. nov., Mesoterricola sediminis sp. nov., Geothrix oryzae sp. nov., Geothrix edaphica sp. nov., Geothrix rubra sp. nov., and Geothrix limicola sp. nov., six novel members of Acidobacteriota isolated from soils.</title>
        <authorList>
            <person name="Itoh H."/>
            <person name="Sugisawa Y."/>
            <person name="Mise K."/>
            <person name="Xu Z."/>
            <person name="Kuniyasu M."/>
            <person name="Ushijima N."/>
            <person name="Kawano K."/>
            <person name="Kobayashi E."/>
            <person name="Shiratori Y."/>
            <person name="Masuda Y."/>
            <person name="Senoo K."/>
        </authorList>
    </citation>
    <scope>NUCLEOTIDE SEQUENCE</scope>
    <source>
        <strain evidence="2">W786</strain>
    </source>
</reference>
<dbReference type="RefSeq" id="WP_243331007.1">
    <property type="nucleotide sequence ID" value="NZ_AP027081.1"/>
</dbReference>
<keyword evidence="1" id="KW-0732">Signal</keyword>
<protein>
    <submittedName>
        <fullName evidence="2">Uncharacterized protein</fullName>
    </submittedName>
</protein>
<evidence type="ECO:0000313" key="2">
    <source>
        <dbReference type="EMBL" id="BDU76922.1"/>
    </source>
</evidence>
<dbReference type="EMBL" id="AP027081">
    <property type="protein sequence ID" value="BDU76922.1"/>
    <property type="molecule type" value="Genomic_DNA"/>
</dbReference>
<dbReference type="AlphaFoldDB" id="A0AA48GZJ4"/>
<dbReference type="Proteomes" id="UP001228113">
    <property type="component" value="Chromosome"/>
</dbReference>
<feature type="signal peptide" evidence="1">
    <location>
        <begin position="1"/>
        <end position="27"/>
    </location>
</feature>
<name>A0AA48GZJ4_9BACT</name>
<proteinExistence type="predicted"/>
<keyword evidence="3" id="KW-1185">Reference proteome</keyword>